<sequence>MRIAGNIPVKIDRIVQETSTIKRFRFVPTEDEKLPAFTGGSHLKTFVSDGETVYEREYSLISDPRNREYYEIAISKDPNSRGGSKHWHEAMKVGDELEISFPRNYFPLNPHAKHHVFYASGIGITPFLSMLQDIQFEQTVELHYAARTPEECAFYEELKEKYADITTFHFSRVEEPNRLTTDLMKEHRIGSHVYFCGPVSMVEEFRDAAFSYGYPERAVHFELFSSGLDNSNLEPFVVSLAESGKQIQVSEKETLLDALLREGVNAPYACKIGGCGSCEIEVVEGDVEHRDHFLSEENRKQRSTILTCCSRAKSTNLTIKL</sequence>
<dbReference type="PROSITE" id="PS51384">
    <property type="entry name" value="FAD_FR"/>
    <property type="match status" value="1"/>
</dbReference>
<dbReference type="GO" id="GO:0016491">
    <property type="term" value="F:oxidoreductase activity"/>
    <property type="evidence" value="ECO:0007669"/>
    <property type="project" value="UniProtKB-KW"/>
</dbReference>
<dbReference type="SUPFAM" id="SSF63380">
    <property type="entry name" value="Riboflavin synthase domain-like"/>
    <property type="match status" value="1"/>
</dbReference>
<dbReference type="PROSITE" id="PS00197">
    <property type="entry name" value="2FE2S_FER_1"/>
    <property type="match status" value="1"/>
</dbReference>
<evidence type="ECO:0000259" key="10">
    <source>
        <dbReference type="PROSITE" id="PS51384"/>
    </source>
</evidence>
<dbReference type="PANTHER" id="PTHR47354:SF1">
    <property type="entry name" value="CARNITINE MONOOXYGENASE REDUCTASE SUBUNIT"/>
    <property type="match status" value="1"/>
</dbReference>
<dbReference type="InterPro" id="IPR050415">
    <property type="entry name" value="MRET"/>
</dbReference>
<keyword evidence="7" id="KW-0408">Iron</keyword>
<keyword evidence="2" id="KW-0285">Flavoprotein</keyword>
<dbReference type="SUPFAM" id="SSF52343">
    <property type="entry name" value="Ferredoxin reductase-like, C-terminal NADP-linked domain"/>
    <property type="match status" value="1"/>
</dbReference>
<evidence type="ECO:0000259" key="9">
    <source>
        <dbReference type="PROSITE" id="PS51085"/>
    </source>
</evidence>
<dbReference type="CDD" id="cd00207">
    <property type="entry name" value="fer2"/>
    <property type="match status" value="1"/>
</dbReference>
<organism evidence="11 12">
    <name type="scientific">Lysinibacillus composti</name>
    <dbReference type="NCBI Taxonomy" id="720633"/>
    <lineage>
        <taxon>Bacteria</taxon>
        <taxon>Bacillati</taxon>
        <taxon>Bacillota</taxon>
        <taxon>Bacilli</taxon>
        <taxon>Bacillales</taxon>
        <taxon>Bacillaceae</taxon>
        <taxon>Lysinibacillus</taxon>
    </lineage>
</organism>
<dbReference type="InterPro" id="IPR012675">
    <property type="entry name" value="Beta-grasp_dom_sf"/>
</dbReference>
<dbReference type="Pfam" id="PF00111">
    <property type="entry name" value="Fer2"/>
    <property type="match status" value="1"/>
</dbReference>
<keyword evidence="12" id="KW-1185">Reference proteome</keyword>
<dbReference type="PROSITE" id="PS51085">
    <property type="entry name" value="2FE2S_FER_2"/>
    <property type="match status" value="1"/>
</dbReference>
<evidence type="ECO:0000256" key="6">
    <source>
        <dbReference type="ARBA" id="ARBA00023002"/>
    </source>
</evidence>
<feature type="domain" description="FAD-binding FR-type" evidence="10">
    <location>
        <begin position="4"/>
        <end position="109"/>
    </location>
</feature>
<dbReference type="Gene3D" id="2.40.30.10">
    <property type="entry name" value="Translation factors"/>
    <property type="match status" value="1"/>
</dbReference>
<dbReference type="OrthoDB" id="573132at2"/>
<proteinExistence type="predicted"/>
<accession>A0A3N9U978</accession>
<evidence type="ECO:0000256" key="7">
    <source>
        <dbReference type="ARBA" id="ARBA00023004"/>
    </source>
</evidence>
<evidence type="ECO:0000256" key="4">
    <source>
        <dbReference type="ARBA" id="ARBA00022714"/>
    </source>
</evidence>
<evidence type="ECO:0000313" key="12">
    <source>
        <dbReference type="Proteomes" id="UP000274033"/>
    </source>
</evidence>
<dbReference type="InterPro" id="IPR006058">
    <property type="entry name" value="2Fe2S_fd_BS"/>
</dbReference>
<evidence type="ECO:0000313" key="11">
    <source>
        <dbReference type="EMBL" id="RQW73199.1"/>
    </source>
</evidence>
<keyword evidence="3" id="KW-0288">FMN</keyword>
<dbReference type="Pfam" id="PF22290">
    <property type="entry name" value="DmmA-like_N"/>
    <property type="match status" value="1"/>
</dbReference>
<keyword evidence="6" id="KW-0560">Oxidoreductase</keyword>
<evidence type="ECO:0000256" key="8">
    <source>
        <dbReference type="ARBA" id="ARBA00023014"/>
    </source>
</evidence>
<feature type="domain" description="2Fe-2S ferredoxin-type" evidence="9">
    <location>
        <begin position="236"/>
        <end position="321"/>
    </location>
</feature>
<dbReference type="RefSeq" id="WP_124766681.1">
    <property type="nucleotide sequence ID" value="NZ_JAFBDY010000023.1"/>
</dbReference>
<evidence type="ECO:0000256" key="5">
    <source>
        <dbReference type="ARBA" id="ARBA00022723"/>
    </source>
</evidence>
<dbReference type="InterPro" id="IPR054582">
    <property type="entry name" value="DmmA-like_N"/>
</dbReference>
<evidence type="ECO:0000256" key="3">
    <source>
        <dbReference type="ARBA" id="ARBA00022643"/>
    </source>
</evidence>
<dbReference type="Proteomes" id="UP000274033">
    <property type="component" value="Unassembled WGS sequence"/>
</dbReference>
<dbReference type="Gene3D" id="3.10.20.30">
    <property type="match status" value="1"/>
</dbReference>
<dbReference type="InterPro" id="IPR017927">
    <property type="entry name" value="FAD-bd_FR_type"/>
</dbReference>
<dbReference type="GO" id="GO:0051537">
    <property type="term" value="F:2 iron, 2 sulfur cluster binding"/>
    <property type="evidence" value="ECO:0007669"/>
    <property type="project" value="UniProtKB-KW"/>
</dbReference>
<comment type="cofactor">
    <cofactor evidence="1">
        <name>FMN</name>
        <dbReference type="ChEBI" id="CHEBI:58210"/>
    </cofactor>
</comment>
<keyword evidence="8" id="KW-0411">Iron-sulfur</keyword>
<evidence type="ECO:0000256" key="1">
    <source>
        <dbReference type="ARBA" id="ARBA00001917"/>
    </source>
</evidence>
<keyword evidence="5" id="KW-0479">Metal-binding</keyword>
<dbReference type="SUPFAM" id="SSF54292">
    <property type="entry name" value="2Fe-2S ferredoxin-like"/>
    <property type="match status" value="1"/>
</dbReference>
<dbReference type="PRINTS" id="PR00409">
    <property type="entry name" value="PHDIOXRDTASE"/>
</dbReference>
<dbReference type="InterPro" id="IPR001041">
    <property type="entry name" value="2Fe-2S_ferredoxin-type"/>
</dbReference>
<dbReference type="Gene3D" id="3.40.50.80">
    <property type="entry name" value="Nucleotide-binding domain of ferredoxin-NADP reductase (FNR) module"/>
    <property type="match status" value="1"/>
</dbReference>
<protein>
    <submittedName>
        <fullName evidence="11">Oxidoreductase</fullName>
    </submittedName>
</protein>
<dbReference type="AlphaFoldDB" id="A0A3N9U978"/>
<reference evidence="11 12" key="1">
    <citation type="journal article" date="2013" name="J. Microbiol.">
        <title>Lysinibacillus chungkukjangi sp. nov., isolated from Chungkukjang, Korean fermented soybean food.</title>
        <authorList>
            <person name="Kim S.J."/>
            <person name="Jang Y.H."/>
            <person name="Hamada M."/>
            <person name="Ahn J.H."/>
            <person name="Weon H.Y."/>
            <person name="Suzuki K."/>
            <person name="Whang K.S."/>
            <person name="Kwon S.W."/>
        </authorList>
    </citation>
    <scope>NUCLEOTIDE SEQUENCE [LARGE SCALE GENOMIC DNA]</scope>
    <source>
        <strain evidence="11 12">MCCC 1A12701</strain>
    </source>
</reference>
<dbReference type="CDD" id="cd06185">
    <property type="entry name" value="PDR_like"/>
    <property type="match status" value="1"/>
</dbReference>
<dbReference type="InterPro" id="IPR017938">
    <property type="entry name" value="Riboflavin_synthase-like_b-brl"/>
</dbReference>
<dbReference type="InterPro" id="IPR036010">
    <property type="entry name" value="2Fe-2S_ferredoxin-like_sf"/>
</dbReference>
<comment type="caution">
    <text evidence="11">The sequence shown here is derived from an EMBL/GenBank/DDBJ whole genome shotgun (WGS) entry which is preliminary data.</text>
</comment>
<dbReference type="EMBL" id="RRCT01000025">
    <property type="protein sequence ID" value="RQW73199.1"/>
    <property type="molecule type" value="Genomic_DNA"/>
</dbReference>
<dbReference type="PANTHER" id="PTHR47354">
    <property type="entry name" value="NADH OXIDOREDUCTASE HCR"/>
    <property type="match status" value="1"/>
</dbReference>
<keyword evidence="4" id="KW-0001">2Fe-2S</keyword>
<evidence type="ECO:0000256" key="2">
    <source>
        <dbReference type="ARBA" id="ARBA00022630"/>
    </source>
</evidence>
<dbReference type="InterPro" id="IPR039261">
    <property type="entry name" value="FNR_nucleotide-bd"/>
</dbReference>
<name>A0A3N9U978_9BACI</name>
<gene>
    <name evidence="11" type="ORF">EBB45_17705</name>
</gene>
<dbReference type="GO" id="GO:0046872">
    <property type="term" value="F:metal ion binding"/>
    <property type="evidence" value="ECO:0007669"/>
    <property type="project" value="UniProtKB-KW"/>
</dbReference>